<sequence length="69" mass="7413">MGTSCRAERLTWARGFGGVFRRGCVLRALQRTVLLEEEEVVVVVVAAACAGFCSALPCRAVFYVCATAN</sequence>
<dbReference type="AlphaFoldDB" id="A0A6A6BWX9"/>
<proteinExistence type="predicted"/>
<reference evidence="1" key="1">
    <citation type="journal article" date="2020" name="Stud. Mycol.">
        <title>101 Dothideomycetes genomes: a test case for predicting lifestyles and emergence of pathogens.</title>
        <authorList>
            <person name="Haridas S."/>
            <person name="Albert R."/>
            <person name="Binder M."/>
            <person name="Bloem J."/>
            <person name="Labutti K."/>
            <person name="Salamov A."/>
            <person name="Andreopoulos B."/>
            <person name="Baker S."/>
            <person name="Barry K."/>
            <person name="Bills G."/>
            <person name="Bluhm B."/>
            <person name="Cannon C."/>
            <person name="Castanera R."/>
            <person name="Culley D."/>
            <person name="Daum C."/>
            <person name="Ezra D."/>
            <person name="Gonzalez J."/>
            <person name="Henrissat B."/>
            <person name="Kuo A."/>
            <person name="Liang C."/>
            <person name="Lipzen A."/>
            <person name="Lutzoni F."/>
            <person name="Magnuson J."/>
            <person name="Mondo S."/>
            <person name="Nolan M."/>
            <person name="Ohm R."/>
            <person name="Pangilinan J."/>
            <person name="Park H.-J."/>
            <person name="Ramirez L."/>
            <person name="Alfaro M."/>
            <person name="Sun H."/>
            <person name="Tritt A."/>
            <person name="Yoshinaga Y."/>
            <person name="Zwiers L.-H."/>
            <person name="Turgeon B."/>
            <person name="Goodwin S."/>
            <person name="Spatafora J."/>
            <person name="Crous P."/>
            <person name="Grigoriev I."/>
        </authorList>
    </citation>
    <scope>NUCLEOTIDE SEQUENCE</scope>
    <source>
        <strain evidence="1">CBS 121167</strain>
    </source>
</reference>
<dbReference type="Proteomes" id="UP000799438">
    <property type="component" value="Unassembled WGS sequence"/>
</dbReference>
<dbReference type="RefSeq" id="XP_033403062.1">
    <property type="nucleotide sequence ID" value="XM_033539574.1"/>
</dbReference>
<evidence type="ECO:0000313" key="2">
    <source>
        <dbReference type="Proteomes" id="UP000799438"/>
    </source>
</evidence>
<dbReference type="EMBL" id="ML995474">
    <property type="protein sequence ID" value="KAF2147354.1"/>
    <property type="molecule type" value="Genomic_DNA"/>
</dbReference>
<evidence type="ECO:0000313" key="1">
    <source>
        <dbReference type="EMBL" id="KAF2147354.1"/>
    </source>
</evidence>
<organism evidence="1 2">
    <name type="scientific">Aplosporella prunicola CBS 121167</name>
    <dbReference type="NCBI Taxonomy" id="1176127"/>
    <lineage>
        <taxon>Eukaryota</taxon>
        <taxon>Fungi</taxon>
        <taxon>Dikarya</taxon>
        <taxon>Ascomycota</taxon>
        <taxon>Pezizomycotina</taxon>
        <taxon>Dothideomycetes</taxon>
        <taxon>Dothideomycetes incertae sedis</taxon>
        <taxon>Botryosphaeriales</taxon>
        <taxon>Aplosporellaceae</taxon>
        <taxon>Aplosporella</taxon>
    </lineage>
</organism>
<gene>
    <name evidence="1" type="ORF">K452DRAFT_282360</name>
</gene>
<protein>
    <submittedName>
        <fullName evidence="1">Uncharacterized protein</fullName>
    </submittedName>
</protein>
<dbReference type="GeneID" id="54297070"/>
<name>A0A6A6BWX9_9PEZI</name>
<keyword evidence="2" id="KW-1185">Reference proteome</keyword>
<accession>A0A6A6BWX9</accession>